<accession>A0ABV8D8A8</accession>
<keyword evidence="2" id="KW-1185">Reference proteome</keyword>
<name>A0ABV8D8A8_9BURK</name>
<dbReference type="Proteomes" id="UP001595693">
    <property type="component" value="Unassembled WGS sequence"/>
</dbReference>
<comment type="caution">
    <text evidence="1">The sequence shown here is derived from an EMBL/GenBank/DDBJ whole genome shotgun (WGS) entry which is preliminary data.</text>
</comment>
<evidence type="ECO:0000313" key="1">
    <source>
        <dbReference type="EMBL" id="MFC3934637.1"/>
    </source>
</evidence>
<reference evidence="2" key="1">
    <citation type="journal article" date="2019" name="Int. J. Syst. Evol. Microbiol.">
        <title>The Global Catalogue of Microorganisms (GCM) 10K type strain sequencing project: providing services to taxonomists for standard genome sequencing and annotation.</title>
        <authorList>
            <consortium name="The Broad Institute Genomics Platform"/>
            <consortium name="The Broad Institute Genome Sequencing Center for Infectious Disease"/>
            <person name="Wu L."/>
            <person name="Ma J."/>
        </authorList>
    </citation>
    <scope>NUCLEOTIDE SEQUENCE [LARGE SCALE GENOMIC DNA]</scope>
    <source>
        <strain evidence="2">CCUG 2113</strain>
    </source>
</reference>
<sequence length="218" mass="23943">MTAFTPPSLSDTLAWLLGRPVSAEDGLTEDELAAASHRLGCQVPPALHAYYAAVGRRADLMAGFQRFAPLQDLECLGNKLLFLEENQAVCWWATDAQRRVWQTTDLDAPDWHEEDLGLDAFLHTIAYYQMAQGGYPFCGMRACHGFSTHGDLAALLHAMQAQAVVDVAGLRIFTVGPQALVWYLHAEGALAEPGLFLCALDADRFEALCAQWDFDDLG</sequence>
<protein>
    <recommendedName>
        <fullName evidence="3">SMI1/KNR4 family protein</fullName>
    </recommendedName>
</protein>
<evidence type="ECO:0008006" key="3">
    <source>
        <dbReference type="Google" id="ProtNLM"/>
    </source>
</evidence>
<dbReference type="RefSeq" id="WP_055396718.1">
    <property type="nucleotide sequence ID" value="NZ_JAMXAX010000072.1"/>
</dbReference>
<proteinExistence type="predicted"/>
<gene>
    <name evidence="1" type="ORF">ACFOW3_08360</name>
</gene>
<evidence type="ECO:0000313" key="2">
    <source>
        <dbReference type="Proteomes" id="UP001595693"/>
    </source>
</evidence>
<dbReference type="EMBL" id="JBHSAJ010000022">
    <property type="protein sequence ID" value="MFC3934637.1"/>
    <property type="molecule type" value="Genomic_DNA"/>
</dbReference>
<organism evidence="1 2">
    <name type="scientific">Acidovorax facilis</name>
    <dbReference type="NCBI Taxonomy" id="12917"/>
    <lineage>
        <taxon>Bacteria</taxon>
        <taxon>Pseudomonadati</taxon>
        <taxon>Pseudomonadota</taxon>
        <taxon>Betaproteobacteria</taxon>
        <taxon>Burkholderiales</taxon>
        <taxon>Comamonadaceae</taxon>
        <taxon>Acidovorax</taxon>
    </lineage>
</organism>